<dbReference type="SUPFAM" id="SSF52317">
    <property type="entry name" value="Class I glutamine amidotransferase-like"/>
    <property type="match status" value="1"/>
</dbReference>
<proteinExistence type="inferred from homology"/>
<name>A0ABT4YZF8_HALEZ</name>
<dbReference type="CDD" id="cd07062">
    <property type="entry name" value="Peptidase_S66_mccF_like"/>
    <property type="match status" value="1"/>
</dbReference>
<keyword evidence="6" id="KW-1185">Reference proteome</keyword>
<dbReference type="Gene3D" id="3.40.50.10740">
    <property type="entry name" value="Class I glutamine amidotransferase-like"/>
    <property type="match status" value="1"/>
</dbReference>
<comment type="similarity">
    <text evidence="1">Belongs to the peptidase S66 family.</text>
</comment>
<dbReference type="InterPro" id="IPR040449">
    <property type="entry name" value="Peptidase_S66_N"/>
</dbReference>
<dbReference type="InterPro" id="IPR027461">
    <property type="entry name" value="Carboxypeptidase_A_C_sf"/>
</dbReference>
<sequence>MPVVSEFLTPPPVEPGDRVAVVAPASNAPESARFVYELGLERMRDVFDLDPVEYPTATADPEWLADNPEARAEEVMNAFRDPDVSAVIANIGGHDQITILPYLDGDVLREHPTRFYGYSDNTNLALFLWNQGIVSYYGGSTLLEYAMDGEMFDYTEEYLRRALFEDSIGDWTEAEVFTDEAGDWEDPESVETTREIEQSDGRIWRGGEEAVSGRIWGGCYAVLVEQFLADRYLPDPDALTGTVLALETSELVPDPAVVGANLRALGERGLLERFDGVLVGRPAARSHIEENPREWRAEYRERQREAISDAFETYNPNAPVVFNCEFGHTYPTCPIPIGGEVEIDPSTASIRLL</sequence>
<gene>
    <name evidence="5" type="ORF">PM085_03185</name>
</gene>
<comment type="caution">
    <text evidence="5">The sequence shown here is derived from an EMBL/GenBank/DDBJ whole genome shotgun (WGS) entry which is preliminary data.</text>
</comment>
<keyword evidence="2" id="KW-0378">Hydrolase</keyword>
<dbReference type="InterPro" id="IPR003507">
    <property type="entry name" value="S66_fam"/>
</dbReference>
<dbReference type="Pfam" id="PF17676">
    <property type="entry name" value="Peptidase_S66C"/>
    <property type="match status" value="1"/>
</dbReference>
<dbReference type="PANTHER" id="PTHR30237:SF4">
    <property type="entry name" value="LD-CARBOXYPEPTIDASE C-TERMINAL DOMAIN-CONTAINING PROTEIN"/>
    <property type="match status" value="1"/>
</dbReference>
<accession>A0ABT4YZF8</accession>
<dbReference type="InterPro" id="IPR029062">
    <property type="entry name" value="Class_I_gatase-like"/>
</dbReference>
<evidence type="ECO:0000259" key="3">
    <source>
        <dbReference type="Pfam" id="PF02016"/>
    </source>
</evidence>
<evidence type="ECO:0000259" key="4">
    <source>
        <dbReference type="Pfam" id="PF17676"/>
    </source>
</evidence>
<feature type="domain" description="LD-carboxypeptidase C-terminal" evidence="4">
    <location>
        <begin position="212"/>
        <end position="343"/>
    </location>
</feature>
<organism evidence="5 6">
    <name type="scientific">Halorubrum ezzemoulense</name>
    <name type="common">Halorubrum chaoviator</name>
    <dbReference type="NCBI Taxonomy" id="337243"/>
    <lineage>
        <taxon>Archaea</taxon>
        <taxon>Methanobacteriati</taxon>
        <taxon>Methanobacteriota</taxon>
        <taxon>Stenosarchaea group</taxon>
        <taxon>Halobacteria</taxon>
        <taxon>Halobacteriales</taxon>
        <taxon>Haloferacaceae</taxon>
        <taxon>Halorubrum</taxon>
    </lineage>
</organism>
<dbReference type="InterPro" id="IPR027478">
    <property type="entry name" value="LdcA_N"/>
</dbReference>
<dbReference type="Pfam" id="PF02016">
    <property type="entry name" value="Peptidase_S66"/>
    <property type="match status" value="1"/>
</dbReference>
<dbReference type="SUPFAM" id="SSF141986">
    <property type="entry name" value="LD-carboxypeptidase A C-terminal domain-like"/>
    <property type="match status" value="1"/>
</dbReference>
<dbReference type="Gene3D" id="3.50.30.60">
    <property type="entry name" value="LD-carboxypeptidase A C-terminal domain-like"/>
    <property type="match status" value="1"/>
</dbReference>
<dbReference type="EMBL" id="JAQLUK010000002">
    <property type="protein sequence ID" value="MDB2291294.1"/>
    <property type="molecule type" value="Genomic_DNA"/>
</dbReference>
<dbReference type="PANTHER" id="PTHR30237">
    <property type="entry name" value="MURAMOYLTETRAPEPTIDE CARBOXYPEPTIDASE"/>
    <property type="match status" value="1"/>
</dbReference>
<feature type="domain" description="LD-carboxypeptidase N-terminal" evidence="3">
    <location>
        <begin position="19"/>
        <end position="138"/>
    </location>
</feature>
<reference evidence="5 6" key="1">
    <citation type="submission" date="2023-01" db="EMBL/GenBank/DDBJ databases">
        <title>Halorubrum ezzemoulense from Santa Pola, Spain.</title>
        <authorList>
            <person name="Feng Y."/>
            <person name="Louyakis A.S."/>
            <person name="Gogarten J.P."/>
        </authorList>
    </citation>
    <scope>NUCLEOTIDE SEQUENCE [LARGE SCALE GENOMIC DNA]</scope>
    <source>
        <strain evidence="5 6">AMM015</strain>
    </source>
</reference>
<evidence type="ECO:0000256" key="2">
    <source>
        <dbReference type="ARBA" id="ARBA00022801"/>
    </source>
</evidence>
<dbReference type="Proteomes" id="UP001210528">
    <property type="component" value="Unassembled WGS sequence"/>
</dbReference>
<evidence type="ECO:0000256" key="1">
    <source>
        <dbReference type="ARBA" id="ARBA00010233"/>
    </source>
</evidence>
<evidence type="ECO:0000313" key="6">
    <source>
        <dbReference type="Proteomes" id="UP001210528"/>
    </source>
</evidence>
<protein>
    <submittedName>
        <fullName evidence="5">LD-carboxypeptidase</fullName>
    </submittedName>
</protein>
<evidence type="ECO:0000313" key="5">
    <source>
        <dbReference type="EMBL" id="MDB2291294.1"/>
    </source>
</evidence>
<dbReference type="InterPro" id="IPR040921">
    <property type="entry name" value="Peptidase_S66C"/>
</dbReference>